<keyword evidence="2" id="KW-1185">Reference proteome</keyword>
<dbReference type="RefSeq" id="WP_344619047.1">
    <property type="nucleotide sequence ID" value="NZ_BAAARV010000093.1"/>
</dbReference>
<gene>
    <name evidence="1" type="ORF">GCM10010170_092350</name>
</gene>
<proteinExistence type="predicted"/>
<evidence type="ECO:0000313" key="2">
    <source>
        <dbReference type="Proteomes" id="UP001501444"/>
    </source>
</evidence>
<sequence length="226" mass="25287">MANIATVFVRVEPRPGAEVTPDELFGLLMRPDRGSYNVPLWHRAGGGLVDLQYGARWTGVAAVDTIWDGIGDRLRSVWVRYMDSGAAYDQIGHRTDAAPGDDPEWRNCEYWYDEIRAGEQVLAEGLRSRRAENQRDVLGDLRLDSPTTPASAYPHDGWLGLWRDFGVPGPATDALEALKPSLDRAELCYQGRPVEVARRVGRGAWARWSLDDWDSCADLAYVEHFG</sequence>
<reference evidence="2" key="1">
    <citation type="journal article" date="2019" name="Int. J. Syst. Evol. Microbiol.">
        <title>The Global Catalogue of Microorganisms (GCM) 10K type strain sequencing project: providing services to taxonomists for standard genome sequencing and annotation.</title>
        <authorList>
            <consortium name="The Broad Institute Genomics Platform"/>
            <consortium name="The Broad Institute Genome Sequencing Center for Infectious Disease"/>
            <person name="Wu L."/>
            <person name="Ma J."/>
        </authorList>
    </citation>
    <scope>NUCLEOTIDE SEQUENCE [LARGE SCALE GENOMIC DNA]</scope>
    <source>
        <strain evidence="2">JCM 3272</strain>
    </source>
</reference>
<dbReference type="Proteomes" id="UP001501444">
    <property type="component" value="Unassembled WGS sequence"/>
</dbReference>
<accession>A0ABP5UMZ1</accession>
<name>A0ABP5UMZ1_9ACTN</name>
<dbReference type="EMBL" id="BAAARV010000093">
    <property type="protein sequence ID" value="GAA2383425.1"/>
    <property type="molecule type" value="Genomic_DNA"/>
</dbReference>
<organism evidence="1 2">
    <name type="scientific">Dactylosporangium salmoneum</name>
    <dbReference type="NCBI Taxonomy" id="53361"/>
    <lineage>
        <taxon>Bacteria</taxon>
        <taxon>Bacillati</taxon>
        <taxon>Actinomycetota</taxon>
        <taxon>Actinomycetes</taxon>
        <taxon>Micromonosporales</taxon>
        <taxon>Micromonosporaceae</taxon>
        <taxon>Dactylosporangium</taxon>
    </lineage>
</organism>
<protein>
    <submittedName>
        <fullName evidence="1">Uncharacterized protein</fullName>
    </submittedName>
</protein>
<comment type="caution">
    <text evidence="1">The sequence shown here is derived from an EMBL/GenBank/DDBJ whole genome shotgun (WGS) entry which is preliminary data.</text>
</comment>
<evidence type="ECO:0000313" key="1">
    <source>
        <dbReference type="EMBL" id="GAA2383425.1"/>
    </source>
</evidence>